<feature type="region of interest" description="Disordered" evidence="7">
    <location>
        <begin position="621"/>
        <end position="652"/>
    </location>
</feature>
<proteinExistence type="predicted"/>
<keyword evidence="5 6" id="KW-0067">ATP-binding</keyword>
<dbReference type="AlphaFoldDB" id="A0A7S0WTH0"/>
<dbReference type="PANTHER" id="PTHR24349">
    <property type="entry name" value="SERINE/THREONINE-PROTEIN KINASE"/>
    <property type="match status" value="1"/>
</dbReference>
<dbReference type="SMART" id="SM00220">
    <property type="entry name" value="S_TKc"/>
    <property type="match status" value="1"/>
</dbReference>
<evidence type="ECO:0000256" key="5">
    <source>
        <dbReference type="ARBA" id="ARBA00022840"/>
    </source>
</evidence>
<evidence type="ECO:0000256" key="7">
    <source>
        <dbReference type="SAM" id="MobiDB-lite"/>
    </source>
</evidence>
<evidence type="ECO:0000256" key="3">
    <source>
        <dbReference type="ARBA" id="ARBA00022741"/>
    </source>
</evidence>
<dbReference type="InterPro" id="IPR017441">
    <property type="entry name" value="Protein_kinase_ATP_BS"/>
</dbReference>
<dbReference type="EMBL" id="HBFB01019653">
    <property type="protein sequence ID" value="CAD8683105.1"/>
    <property type="molecule type" value="Transcribed_RNA"/>
</dbReference>
<dbReference type="PROSITE" id="PS00108">
    <property type="entry name" value="PROTEIN_KINASE_ST"/>
    <property type="match status" value="1"/>
</dbReference>
<dbReference type="Gene3D" id="1.10.510.10">
    <property type="entry name" value="Transferase(Phosphotransferase) domain 1"/>
    <property type="match status" value="1"/>
</dbReference>
<dbReference type="InterPro" id="IPR011992">
    <property type="entry name" value="EF-hand-dom_pair"/>
</dbReference>
<keyword evidence="3 6" id="KW-0547">Nucleotide-binding</keyword>
<evidence type="ECO:0000259" key="8">
    <source>
        <dbReference type="PROSITE" id="PS50011"/>
    </source>
</evidence>
<dbReference type="Gene3D" id="1.10.238.10">
    <property type="entry name" value="EF-hand"/>
    <property type="match status" value="1"/>
</dbReference>
<gene>
    <name evidence="10" type="ORF">CLEI1391_LOCUS11042</name>
</gene>
<dbReference type="SUPFAM" id="SSF47473">
    <property type="entry name" value="EF-hand"/>
    <property type="match status" value="1"/>
</dbReference>
<evidence type="ECO:0000256" key="2">
    <source>
        <dbReference type="ARBA" id="ARBA00022679"/>
    </source>
</evidence>
<dbReference type="InterPro" id="IPR000719">
    <property type="entry name" value="Prot_kinase_dom"/>
</dbReference>
<dbReference type="InterPro" id="IPR002048">
    <property type="entry name" value="EF_hand_dom"/>
</dbReference>
<dbReference type="PROSITE" id="PS50011">
    <property type="entry name" value="PROTEIN_KINASE_DOM"/>
    <property type="match status" value="1"/>
</dbReference>
<evidence type="ECO:0008006" key="11">
    <source>
        <dbReference type="Google" id="ProtNLM"/>
    </source>
</evidence>
<keyword evidence="2" id="KW-0808">Transferase</keyword>
<reference evidence="10" key="1">
    <citation type="submission" date="2021-01" db="EMBL/GenBank/DDBJ databases">
        <authorList>
            <person name="Corre E."/>
            <person name="Pelletier E."/>
            <person name="Niang G."/>
            <person name="Scheremetjew M."/>
            <person name="Finn R."/>
            <person name="Kale V."/>
            <person name="Holt S."/>
            <person name="Cochrane G."/>
            <person name="Meng A."/>
            <person name="Brown T."/>
            <person name="Cohen L."/>
        </authorList>
    </citation>
    <scope>NUCLEOTIDE SEQUENCE</scope>
    <source>
        <strain evidence="10">SAG 11-49</strain>
    </source>
</reference>
<dbReference type="PROSITE" id="PS50222">
    <property type="entry name" value="EF_HAND_2"/>
    <property type="match status" value="1"/>
</dbReference>
<dbReference type="GO" id="GO:0005524">
    <property type="term" value="F:ATP binding"/>
    <property type="evidence" value="ECO:0007669"/>
    <property type="project" value="UniProtKB-UniRule"/>
</dbReference>
<protein>
    <recommendedName>
        <fullName evidence="11">Non-specific serine/threonine protein kinase</fullName>
    </recommendedName>
</protein>
<dbReference type="SUPFAM" id="SSF56112">
    <property type="entry name" value="Protein kinase-like (PK-like)"/>
    <property type="match status" value="1"/>
</dbReference>
<organism evidence="10">
    <name type="scientific">Chlamydomonas leiostraca</name>
    <dbReference type="NCBI Taxonomy" id="1034604"/>
    <lineage>
        <taxon>Eukaryota</taxon>
        <taxon>Viridiplantae</taxon>
        <taxon>Chlorophyta</taxon>
        <taxon>core chlorophytes</taxon>
        <taxon>Chlorophyceae</taxon>
        <taxon>CS clade</taxon>
        <taxon>Chlamydomonadales</taxon>
        <taxon>Chlamydomonadaceae</taxon>
        <taxon>Chlamydomonas</taxon>
    </lineage>
</organism>
<evidence type="ECO:0000313" key="10">
    <source>
        <dbReference type="EMBL" id="CAD8683105.1"/>
    </source>
</evidence>
<evidence type="ECO:0000256" key="1">
    <source>
        <dbReference type="ARBA" id="ARBA00022527"/>
    </source>
</evidence>
<dbReference type="InterPro" id="IPR008271">
    <property type="entry name" value="Ser/Thr_kinase_AS"/>
</dbReference>
<feature type="domain" description="Protein kinase" evidence="8">
    <location>
        <begin position="102"/>
        <end position="373"/>
    </location>
</feature>
<dbReference type="Pfam" id="PF00069">
    <property type="entry name" value="Pkinase"/>
    <property type="match status" value="1"/>
</dbReference>
<name>A0A7S0WTH0_9CHLO</name>
<feature type="region of interest" description="Disordered" evidence="7">
    <location>
        <begin position="31"/>
        <end position="83"/>
    </location>
</feature>
<feature type="region of interest" description="Disordered" evidence="7">
    <location>
        <begin position="763"/>
        <end position="812"/>
    </location>
</feature>
<evidence type="ECO:0000256" key="4">
    <source>
        <dbReference type="ARBA" id="ARBA00022777"/>
    </source>
</evidence>
<sequence>MNTTAGPQSAGQQSSTLAKAKKGLLSKLLAPVLPKSSSAGGRPVRNAASRDVSTRSAPLPTTAPLATAAAPSQPQQAAASGMNLAEPGPVDLGFPRDLDSQWTWGKELGRGGNGVVRIVVNKETGEEFACKSIRKVLKDASAIKKAGHIDSLKREIAVLTRLKGSLNIIKLEAVYEDDDNVHIIQEYCKGGELCHAIGERPYTERTVASYMRAVLRTLAQCHAHHILHRDIKPGNFMLLSKDERAPLKAIDFGLAVPFEPEEMPMTNLGVEGTPWFMAPETLSSQVGTPSDIWSAGVMACQLLTGMLPFDDHKNPFNPSISAIWRSVLNDNVDFRKQWWQGVSDEAKDFVKFLLNRDPAKRPTAKEALKHPWLQGTSAERSTGKRLQQSVVARIQRFSAVSHFKRSVLQMIASELLHHPALSQMETACEIGVGGRPVVPLPTSSCLQPVMQMLGLDKNGTVEASKIEGALRAMGFRLTDTEVERLLEQLDPSGTGIVTREAFAASQTDWRHFQQNHKETWLSLVKQMFSTLDRDQDGVLRVDEIVAHLSKALPESEISHVVEQALEEAQVASQHGAMQGMDFNDFMTMLKVSSVDSLDMYDERFGSTWGNASVDRLNAMLQKGGGSMDRSKHGASLADASHHSDTSTTQTDRSNHTAQMFDMDATHHSQGGSMRAGGAWRFDVGGSGHGLQRAGSGGVGGSGHGMQRVASGGVGGSGRGQQQVQLPQAPAVGPPGGWRFDVGGPPPPAAQPQTLWRFDVAGPAAAAEPPPAPAASAWRFDEPPASPAKPMSDTSASGLARNGGGMFDKRHHGSQLYKNALMVGRGPQMLPRPLETVQE</sequence>
<dbReference type="GO" id="GO:0005509">
    <property type="term" value="F:calcium ion binding"/>
    <property type="evidence" value="ECO:0007669"/>
    <property type="project" value="InterPro"/>
</dbReference>
<dbReference type="InterPro" id="IPR011009">
    <property type="entry name" value="Kinase-like_dom_sf"/>
</dbReference>
<evidence type="ECO:0000259" key="9">
    <source>
        <dbReference type="PROSITE" id="PS50222"/>
    </source>
</evidence>
<evidence type="ECO:0000256" key="6">
    <source>
        <dbReference type="PROSITE-ProRule" id="PRU10141"/>
    </source>
</evidence>
<dbReference type="GO" id="GO:0004674">
    <property type="term" value="F:protein serine/threonine kinase activity"/>
    <property type="evidence" value="ECO:0007669"/>
    <property type="project" value="UniProtKB-KW"/>
</dbReference>
<feature type="domain" description="EF-hand" evidence="9">
    <location>
        <begin position="519"/>
        <end position="554"/>
    </location>
</feature>
<keyword evidence="1" id="KW-0723">Serine/threonine-protein kinase</keyword>
<dbReference type="Gene3D" id="3.30.200.20">
    <property type="entry name" value="Phosphorylase Kinase, domain 1"/>
    <property type="match status" value="1"/>
</dbReference>
<dbReference type="CDD" id="cd05117">
    <property type="entry name" value="STKc_CAMK"/>
    <property type="match status" value="1"/>
</dbReference>
<feature type="binding site" evidence="6">
    <location>
        <position position="135"/>
    </location>
    <ligand>
        <name>ATP</name>
        <dbReference type="ChEBI" id="CHEBI:30616"/>
    </ligand>
</feature>
<feature type="compositionally biased region" description="Low complexity" evidence="7">
    <location>
        <begin position="56"/>
        <end position="80"/>
    </location>
</feature>
<keyword evidence="4" id="KW-0418">Kinase</keyword>
<dbReference type="InterPro" id="IPR050205">
    <property type="entry name" value="CDPK_Ser/Thr_kinases"/>
</dbReference>
<dbReference type="PROSITE" id="PS00107">
    <property type="entry name" value="PROTEIN_KINASE_ATP"/>
    <property type="match status" value="1"/>
</dbReference>
<accession>A0A7S0WTH0</accession>